<reference evidence="2 3" key="4">
    <citation type="submission" date="2017-10" db="EMBL/GenBank/DDBJ databases">
        <title>Genome analyses suggest a sexual origin of heterokaryosis in a supposedly ancient asexual fungus.</title>
        <authorList>
            <person name="Corradi N."/>
            <person name="Sedzielewska K."/>
            <person name="Noel J."/>
            <person name="Charron P."/>
            <person name="Farinelli L."/>
            <person name="Marton T."/>
            <person name="Kruger M."/>
            <person name="Pelin A."/>
            <person name="Brachmann A."/>
            <person name="Corradi N."/>
        </authorList>
    </citation>
    <scope>NUCLEOTIDE SEQUENCE [LARGE SCALE GENOMIC DNA]</scope>
    <source>
        <strain evidence="2 3">A1</strain>
    </source>
</reference>
<dbReference type="VEuPathDB" id="FungiDB:FUN_005460"/>
<dbReference type="EMBL" id="LLXH01000386">
    <property type="protein sequence ID" value="PKC67527.1"/>
    <property type="molecule type" value="Genomic_DNA"/>
</dbReference>
<evidence type="ECO:0000313" key="1">
    <source>
        <dbReference type="EMBL" id="PKC05960.1"/>
    </source>
</evidence>
<protein>
    <submittedName>
        <fullName evidence="1">Uncharacterized protein</fullName>
    </submittedName>
</protein>
<proteinExistence type="predicted"/>
<name>A0A2N0PGK1_9GLOM</name>
<reference evidence="1 4" key="1">
    <citation type="submission" date="2016-04" db="EMBL/GenBank/DDBJ databases">
        <title>Genome analyses suggest a sexual origin of heterokaryosis in a supposedly ancient asexual fungus.</title>
        <authorList>
            <person name="Ropars J."/>
            <person name="Sedzielewska K."/>
            <person name="Noel J."/>
            <person name="Charron P."/>
            <person name="Farinelli L."/>
            <person name="Marton T."/>
            <person name="Kruger M."/>
            <person name="Pelin A."/>
            <person name="Brachmann A."/>
            <person name="Corradi N."/>
        </authorList>
    </citation>
    <scope>NUCLEOTIDE SEQUENCE [LARGE SCALE GENOMIC DNA]</scope>
    <source>
        <strain evidence="1 4">A5</strain>
    </source>
</reference>
<evidence type="ECO:0000313" key="3">
    <source>
        <dbReference type="Proteomes" id="UP000232688"/>
    </source>
</evidence>
<gene>
    <name evidence="2" type="ORF">RhiirA1_458289</name>
    <name evidence="1" type="ORF">RhiirA5_420218</name>
</gene>
<reference evidence="1 4" key="2">
    <citation type="submission" date="2017-09" db="EMBL/GenBank/DDBJ databases">
        <title>Extensive intraspecific genome diversity in a model arbuscular mycorrhizal fungus.</title>
        <authorList>
            <person name="Chen E.C."/>
            <person name="Morin E."/>
            <person name="Beaudet D."/>
            <person name="Noel J."/>
            <person name="Ndikumana S."/>
            <person name="Charron P."/>
            <person name="St-Onge C."/>
            <person name="Giorgi J."/>
            <person name="Grigoriev I.V."/>
            <person name="Roux C."/>
            <person name="Martin F.M."/>
            <person name="Corradi N."/>
        </authorList>
    </citation>
    <scope>NUCLEOTIDE SEQUENCE [LARGE SCALE GENOMIC DNA]</scope>
    <source>
        <strain evidence="1 4">A5</strain>
    </source>
</reference>
<dbReference type="VEuPathDB" id="FungiDB:RhiirA1_458289"/>
<evidence type="ECO:0000313" key="2">
    <source>
        <dbReference type="EMBL" id="PKC67527.1"/>
    </source>
</evidence>
<dbReference type="Proteomes" id="UP000232688">
    <property type="component" value="Unassembled WGS sequence"/>
</dbReference>
<reference evidence="2 3" key="3">
    <citation type="submission" date="2017-10" db="EMBL/GenBank/DDBJ databases">
        <title>Extensive intraspecific genome diversity in a model arbuscular mycorrhizal fungus.</title>
        <authorList>
            <person name="Chen E.C.H."/>
            <person name="Morin E."/>
            <person name="Baudet D."/>
            <person name="Noel J."/>
            <person name="Ndikumana S."/>
            <person name="Charron P."/>
            <person name="St-Onge C."/>
            <person name="Giorgi J."/>
            <person name="Grigoriev I.V."/>
            <person name="Roux C."/>
            <person name="Martin F.M."/>
            <person name="Corradi N."/>
        </authorList>
    </citation>
    <scope>NUCLEOTIDE SEQUENCE [LARGE SCALE GENOMIC DNA]</scope>
    <source>
        <strain evidence="2 3">A1</strain>
    </source>
</reference>
<sequence>MFRNTVNRNYSAITYLRHHPYSGGRHTLNHTIKAYVQSHSAEKKNSQIYWLKPLEINFLQIKDADNVATIYCKIGVLVIPYAMIDIDSDSSIFLDNIAELVKEPLGIEINRKKIHRLNGIASQSISIGTIDNVPITISSEENTATITDEVSVVPAEKDRKRNAKSLVILSTQWQYCTGWEPLIKGEFKATCNRKIITISLSVHKSQHNVFIVGKEPEEWFPVEPKKN</sequence>
<accession>A0A2N0PGK1</accession>
<dbReference type="AlphaFoldDB" id="A0A2N0PGK1"/>
<dbReference type="Proteomes" id="UP000232722">
    <property type="component" value="Unassembled WGS sequence"/>
</dbReference>
<evidence type="ECO:0000313" key="4">
    <source>
        <dbReference type="Proteomes" id="UP000232722"/>
    </source>
</evidence>
<organism evidence="1 4">
    <name type="scientific">Rhizophagus irregularis</name>
    <dbReference type="NCBI Taxonomy" id="588596"/>
    <lineage>
        <taxon>Eukaryota</taxon>
        <taxon>Fungi</taxon>
        <taxon>Fungi incertae sedis</taxon>
        <taxon>Mucoromycota</taxon>
        <taxon>Glomeromycotina</taxon>
        <taxon>Glomeromycetes</taxon>
        <taxon>Glomerales</taxon>
        <taxon>Glomeraceae</taxon>
        <taxon>Rhizophagus</taxon>
    </lineage>
</organism>
<dbReference type="EMBL" id="LLXJ01000816">
    <property type="protein sequence ID" value="PKC05960.1"/>
    <property type="molecule type" value="Genomic_DNA"/>
</dbReference>
<comment type="caution">
    <text evidence="1">The sequence shown here is derived from an EMBL/GenBank/DDBJ whole genome shotgun (WGS) entry which is preliminary data.</text>
</comment>